<dbReference type="AlphaFoldDB" id="A0A5B3FX49"/>
<reference evidence="2 3" key="1">
    <citation type="journal article" date="2019" name="Nat. Med.">
        <title>A library of human gut bacterial isolates paired with longitudinal multiomics data enables mechanistic microbiome research.</title>
        <authorList>
            <person name="Poyet M."/>
            <person name="Groussin M."/>
            <person name="Gibbons S.M."/>
            <person name="Avila-Pacheco J."/>
            <person name="Jiang X."/>
            <person name="Kearney S.M."/>
            <person name="Perrotta A.R."/>
            <person name="Berdy B."/>
            <person name="Zhao S."/>
            <person name="Lieberman T.D."/>
            <person name="Swanson P.K."/>
            <person name="Smith M."/>
            <person name="Roesemann S."/>
            <person name="Alexander J.E."/>
            <person name="Rich S.A."/>
            <person name="Livny J."/>
            <person name="Vlamakis H."/>
            <person name="Clish C."/>
            <person name="Bullock K."/>
            <person name="Deik A."/>
            <person name="Scott J."/>
            <person name="Pierce K.A."/>
            <person name="Xavier R.J."/>
            <person name="Alm E.J."/>
        </authorList>
    </citation>
    <scope>NUCLEOTIDE SEQUENCE [LARGE SCALE GENOMIC DNA]</scope>
    <source>
        <strain evidence="2 3">BIOML-A2</strain>
    </source>
</reference>
<feature type="domain" description="AI2M/AI1M-like HNH endonuclease" evidence="1">
    <location>
        <begin position="11"/>
        <end position="56"/>
    </location>
</feature>
<dbReference type="EMBL" id="VVXK01000031">
    <property type="protein sequence ID" value="KAA2365801.1"/>
    <property type="molecule type" value="Genomic_DNA"/>
</dbReference>
<feature type="non-terminal residue" evidence="2">
    <location>
        <position position="1"/>
    </location>
</feature>
<dbReference type="Pfam" id="PF21368">
    <property type="entry name" value="AI2M-like_HNH"/>
    <property type="match status" value="1"/>
</dbReference>
<proteinExistence type="predicted"/>
<accession>A0A5B3FX49</accession>
<evidence type="ECO:0000313" key="2">
    <source>
        <dbReference type="EMBL" id="KAA2365801.1"/>
    </source>
</evidence>
<name>A0A5B3FX49_9BACT</name>
<evidence type="ECO:0000313" key="3">
    <source>
        <dbReference type="Proteomes" id="UP000323567"/>
    </source>
</evidence>
<evidence type="ECO:0000259" key="1">
    <source>
        <dbReference type="Pfam" id="PF21368"/>
    </source>
</evidence>
<sequence>SLIDRLKAQKCELCGATDNLVMHHVRKLGELKGKENWEKLMIARRRKTMAVCGSCHQKIHHGTF</sequence>
<organism evidence="2 3">
    <name type="scientific">Alistipes shahii</name>
    <dbReference type="NCBI Taxonomy" id="328814"/>
    <lineage>
        <taxon>Bacteria</taxon>
        <taxon>Pseudomonadati</taxon>
        <taxon>Bacteroidota</taxon>
        <taxon>Bacteroidia</taxon>
        <taxon>Bacteroidales</taxon>
        <taxon>Rikenellaceae</taxon>
        <taxon>Alistipes</taxon>
    </lineage>
</organism>
<dbReference type="Proteomes" id="UP000323567">
    <property type="component" value="Unassembled WGS sequence"/>
</dbReference>
<protein>
    <submittedName>
        <fullName evidence="2">Maturase</fullName>
    </submittedName>
</protein>
<dbReference type="InterPro" id="IPR049030">
    <property type="entry name" value="AI2M-like_HNH"/>
</dbReference>
<gene>
    <name evidence="2" type="ORF">F2Y13_14530</name>
</gene>
<comment type="caution">
    <text evidence="2">The sequence shown here is derived from an EMBL/GenBank/DDBJ whole genome shotgun (WGS) entry which is preliminary data.</text>
</comment>